<sequence>MYSQQNSSFFGNASAFGAPVSSQYRGIQKPYQPVGLVQSQYGQNQSFGTSTQYQPTSAFGAQSTNAFHTANYRGNQQGHDNYLRADSTNPSQFGGSAAGASFGTISQSSQFGIGSSAFGGGASSYQNQNPNAFHTANYRGNQQGHDNYLRADSTNPSQSAFGFAGSSVQSQYQPQSQFQGQFQNQFQSQSSVSPQSFHTANYRGNQQGHDSYLRADSTQPTNAFSGFGASSYRF</sequence>
<comment type="caution">
    <text evidence="2">The sequence shown here is derived from an EMBL/GenBank/DDBJ whole genome shotgun (WGS) entry which is preliminary data.</text>
</comment>
<dbReference type="Proteomes" id="UP000247476">
    <property type="component" value="Unassembled WGS sequence"/>
</dbReference>
<dbReference type="AlphaFoldDB" id="A0A2V5K538"/>
<feature type="compositionally biased region" description="Low complexity" evidence="1">
    <location>
        <begin position="186"/>
        <end position="197"/>
    </location>
</feature>
<evidence type="ECO:0000256" key="1">
    <source>
        <dbReference type="SAM" id="MobiDB-lite"/>
    </source>
</evidence>
<reference evidence="2 3" key="1">
    <citation type="submission" date="2018-05" db="EMBL/GenBank/DDBJ databases">
        <title>Paenibacillus flagellatus sp. nov., isolated from selenium mineral soil.</title>
        <authorList>
            <person name="Dai X."/>
        </authorList>
    </citation>
    <scope>NUCLEOTIDE SEQUENCE [LARGE SCALE GENOMIC DNA]</scope>
    <source>
        <strain evidence="2 3">DXL2</strain>
    </source>
</reference>
<keyword evidence="3" id="KW-1185">Reference proteome</keyword>
<feature type="region of interest" description="Disordered" evidence="1">
    <location>
        <begin position="71"/>
        <end position="90"/>
    </location>
</feature>
<name>A0A2V5K538_9BACL</name>
<dbReference type="EMBL" id="QJVJ01000005">
    <property type="protein sequence ID" value="PYI54431.1"/>
    <property type="molecule type" value="Genomic_DNA"/>
</dbReference>
<accession>A0A2V5K538</accession>
<organism evidence="2 3">
    <name type="scientific">Paenibacillus flagellatus</name>
    <dbReference type="NCBI Taxonomy" id="2211139"/>
    <lineage>
        <taxon>Bacteria</taxon>
        <taxon>Bacillati</taxon>
        <taxon>Bacillota</taxon>
        <taxon>Bacilli</taxon>
        <taxon>Bacillales</taxon>
        <taxon>Paenibacillaceae</taxon>
        <taxon>Paenibacillus</taxon>
    </lineage>
</organism>
<proteinExistence type="predicted"/>
<evidence type="ECO:0000313" key="2">
    <source>
        <dbReference type="EMBL" id="PYI54431.1"/>
    </source>
</evidence>
<feature type="region of interest" description="Disordered" evidence="1">
    <location>
        <begin position="186"/>
        <end position="220"/>
    </location>
</feature>
<evidence type="ECO:0000313" key="3">
    <source>
        <dbReference type="Proteomes" id="UP000247476"/>
    </source>
</evidence>
<protein>
    <submittedName>
        <fullName evidence="2">Uncharacterized protein</fullName>
    </submittedName>
</protein>
<gene>
    <name evidence="2" type="ORF">DLM86_13250</name>
</gene>
<feature type="compositionally biased region" description="Polar residues" evidence="1">
    <location>
        <begin position="125"/>
        <end position="145"/>
    </location>
</feature>
<feature type="compositionally biased region" description="Polar residues" evidence="1">
    <location>
        <begin position="198"/>
        <end position="209"/>
    </location>
</feature>
<feature type="region of interest" description="Disordered" evidence="1">
    <location>
        <begin position="125"/>
        <end position="166"/>
    </location>
</feature>
<dbReference type="RefSeq" id="WP_110840490.1">
    <property type="nucleotide sequence ID" value="NZ_QJVJ01000005.1"/>
</dbReference>
<dbReference type="OrthoDB" id="2619143at2"/>